<protein>
    <recommendedName>
        <fullName evidence="11">DNA 3'-5' helicase</fullName>
        <ecNumber evidence="11">5.6.2.4</ecNumber>
    </recommendedName>
</protein>
<evidence type="ECO:0000256" key="1">
    <source>
        <dbReference type="ARBA" id="ARBA00022515"/>
    </source>
</evidence>
<dbReference type="GO" id="GO:0006269">
    <property type="term" value="P:DNA replication, synthesis of primer"/>
    <property type="evidence" value="ECO:0007669"/>
    <property type="project" value="UniProtKB-KW"/>
</dbReference>
<evidence type="ECO:0000256" key="8">
    <source>
        <dbReference type="ARBA" id="ARBA00022840"/>
    </source>
</evidence>
<evidence type="ECO:0000256" key="6">
    <source>
        <dbReference type="ARBA" id="ARBA00022806"/>
    </source>
</evidence>
<dbReference type="PANTHER" id="PTHR30580">
    <property type="entry name" value="PRIMOSOMAL PROTEIN N"/>
    <property type="match status" value="1"/>
</dbReference>
<dbReference type="EMBL" id="UINC01002362">
    <property type="protein sequence ID" value="SUZ95873.1"/>
    <property type="molecule type" value="Genomic_DNA"/>
</dbReference>
<dbReference type="Pfam" id="PF18074">
    <property type="entry name" value="PriA_C"/>
    <property type="match status" value="1"/>
</dbReference>
<organism evidence="14">
    <name type="scientific">marine metagenome</name>
    <dbReference type="NCBI Taxonomy" id="408172"/>
    <lineage>
        <taxon>unclassified sequences</taxon>
        <taxon>metagenomes</taxon>
        <taxon>ecological metagenomes</taxon>
    </lineage>
</organism>
<keyword evidence="7" id="KW-0862">Zinc</keyword>
<dbReference type="AlphaFoldDB" id="A0A381S3Y1"/>
<dbReference type="InterPro" id="IPR001650">
    <property type="entry name" value="Helicase_C-like"/>
</dbReference>
<evidence type="ECO:0000313" key="14">
    <source>
        <dbReference type="EMBL" id="SUZ95873.1"/>
    </source>
</evidence>
<evidence type="ECO:0000256" key="9">
    <source>
        <dbReference type="ARBA" id="ARBA00023125"/>
    </source>
</evidence>
<dbReference type="SMART" id="SM00490">
    <property type="entry name" value="HELICc"/>
    <property type="match status" value="1"/>
</dbReference>
<dbReference type="GO" id="GO:0016787">
    <property type="term" value="F:hydrolase activity"/>
    <property type="evidence" value="ECO:0007669"/>
    <property type="project" value="UniProtKB-KW"/>
</dbReference>
<dbReference type="InterPro" id="IPR027417">
    <property type="entry name" value="P-loop_NTPase"/>
</dbReference>
<keyword evidence="4" id="KW-0547">Nucleotide-binding</keyword>
<dbReference type="GO" id="GO:1990077">
    <property type="term" value="C:primosome complex"/>
    <property type="evidence" value="ECO:0007669"/>
    <property type="project" value="UniProtKB-KW"/>
</dbReference>
<dbReference type="GO" id="GO:0006302">
    <property type="term" value="P:double-strand break repair"/>
    <property type="evidence" value="ECO:0007669"/>
    <property type="project" value="InterPro"/>
</dbReference>
<dbReference type="Pfam" id="PF00270">
    <property type="entry name" value="DEAD"/>
    <property type="match status" value="1"/>
</dbReference>
<dbReference type="SMART" id="SM00487">
    <property type="entry name" value="DEXDc"/>
    <property type="match status" value="1"/>
</dbReference>
<dbReference type="SUPFAM" id="SSF52540">
    <property type="entry name" value="P-loop containing nucleoside triphosphate hydrolases"/>
    <property type="match status" value="1"/>
</dbReference>
<keyword evidence="1" id="KW-0639">Primosome</keyword>
<dbReference type="GO" id="GO:0046872">
    <property type="term" value="F:metal ion binding"/>
    <property type="evidence" value="ECO:0007669"/>
    <property type="project" value="UniProtKB-KW"/>
</dbReference>
<sequence>ASKKIIKLIKKNEYITLLLDGLPGSGKTEVYFKVLQNEFFLDSQILILFPEVSLSNEFVRRIEDRFGFSPEIWHSKITASQKKKILKKIVSGEAKIIVGARSALFLPYSKLGMIIIDEEHDSSYKQEEKGIYHARDMAVVKASIEKIPLLLVSATPSLETTYNVLTKKYSKVSLINRFSSTPMPKIHIIDMKKEKLTKDRWISNVLAKNIEIALKNKMQTLLFINKRGYAPVVICKSCGHKITCKNCSSYLVEHLKSKSLLCHHCGFKLNSFSLSCPSCENDDKEFLDYGVGVEKVYTEVSRIFPSTRICLFSSDHINSQEEMSEKIKQIIDYKFDIIIGTQIITKGYHFPKLTCVGIIDADMTLRGGDLRASEKTYQILYQVAGRAGRSDSIGKVFLQTYFPKNETILSLAKMERDNFYLNEINSRNESFLPPIGKMAALIVSGNNNEEVRKQCLILSNRIPSIKDLEIYGPAPAPLSRLKGKFRQRFLVHDKKARNMQKIVSAWLSNSKTKLNVNISVDIDPYTFA</sequence>
<accession>A0A381S3Y1</accession>
<keyword evidence="10" id="KW-0413">Isomerase</keyword>
<dbReference type="FunFam" id="3.40.50.300:FF:000489">
    <property type="entry name" value="Primosome assembly protein PriA"/>
    <property type="match status" value="1"/>
</dbReference>
<evidence type="ECO:0000256" key="11">
    <source>
        <dbReference type="ARBA" id="ARBA00034808"/>
    </source>
</evidence>
<dbReference type="PANTHER" id="PTHR30580:SF0">
    <property type="entry name" value="PRIMOSOMAL PROTEIN N"/>
    <property type="match status" value="1"/>
</dbReference>
<keyword evidence="9" id="KW-0238">DNA-binding</keyword>
<evidence type="ECO:0000256" key="4">
    <source>
        <dbReference type="ARBA" id="ARBA00022741"/>
    </source>
</evidence>
<dbReference type="GO" id="GO:0005524">
    <property type="term" value="F:ATP binding"/>
    <property type="evidence" value="ECO:0007669"/>
    <property type="project" value="UniProtKB-KW"/>
</dbReference>
<evidence type="ECO:0000256" key="5">
    <source>
        <dbReference type="ARBA" id="ARBA00022801"/>
    </source>
</evidence>
<keyword evidence="3" id="KW-0479">Metal-binding</keyword>
<dbReference type="Pfam" id="PF00271">
    <property type="entry name" value="Helicase_C"/>
    <property type="match status" value="1"/>
</dbReference>
<dbReference type="PROSITE" id="PS51192">
    <property type="entry name" value="HELICASE_ATP_BIND_1"/>
    <property type="match status" value="1"/>
</dbReference>
<evidence type="ECO:0000256" key="2">
    <source>
        <dbReference type="ARBA" id="ARBA00022705"/>
    </source>
</evidence>
<keyword evidence="5" id="KW-0378">Hydrolase</keyword>
<evidence type="ECO:0000256" key="10">
    <source>
        <dbReference type="ARBA" id="ARBA00023235"/>
    </source>
</evidence>
<dbReference type="InterPro" id="IPR011545">
    <property type="entry name" value="DEAD/DEAH_box_helicase_dom"/>
</dbReference>
<name>A0A381S3Y1_9ZZZZ</name>
<dbReference type="GO" id="GO:0003677">
    <property type="term" value="F:DNA binding"/>
    <property type="evidence" value="ECO:0007669"/>
    <property type="project" value="UniProtKB-KW"/>
</dbReference>
<dbReference type="EC" id="5.6.2.4" evidence="11"/>
<dbReference type="InterPro" id="IPR040498">
    <property type="entry name" value="PriA_CRR"/>
</dbReference>
<evidence type="ECO:0000256" key="7">
    <source>
        <dbReference type="ARBA" id="ARBA00022833"/>
    </source>
</evidence>
<dbReference type="InterPro" id="IPR005259">
    <property type="entry name" value="PriA"/>
</dbReference>
<keyword evidence="6" id="KW-0347">Helicase</keyword>
<dbReference type="Pfam" id="PF18319">
    <property type="entry name" value="Zn_ribbon_PriA"/>
    <property type="match status" value="1"/>
</dbReference>
<keyword evidence="2" id="KW-0235">DNA replication</keyword>
<dbReference type="GO" id="GO:0006270">
    <property type="term" value="P:DNA replication initiation"/>
    <property type="evidence" value="ECO:0007669"/>
    <property type="project" value="TreeGrafter"/>
</dbReference>
<evidence type="ECO:0000259" key="13">
    <source>
        <dbReference type="PROSITE" id="PS51192"/>
    </source>
</evidence>
<keyword evidence="8" id="KW-0067">ATP-binding</keyword>
<dbReference type="InterPro" id="IPR014001">
    <property type="entry name" value="Helicase_ATP-bd"/>
</dbReference>
<evidence type="ECO:0000256" key="12">
    <source>
        <dbReference type="ARBA" id="ARBA00048988"/>
    </source>
</evidence>
<proteinExistence type="inferred from homology"/>
<dbReference type="Gene3D" id="3.40.50.300">
    <property type="entry name" value="P-loop containing nucleotide triphosphate hydrolases"/>
    <property type="match status" value="2"/>
</dbReference>
<feature type="domain" description="Helicase ATP-binding" evidence="13">
    <location>
        <begin position="8"/>
        <end position="174"/>
    </location>
</feature>
<dbReference type="InterPro" id="IPR041236">
    <property type="entry name" value="PriA_C"/>
</dbReference>
<comment type="catalytic activity">
    <reaction evidence="12">
        <text>ATP + H2O = ADP + phosphate + H(+)</text>
        <dbReference type="Rhea" id="RHEA:13065"/>
        <dbReference type="ChEBI" id="CHEBI:15377"/>
        <dbReference type="ChEBI" id="CHEBI:15378"/>
        <dbReference type="ChEBI" id="CHEBI:30616"/>
        <dbReference type="ChEBI" id="CHEBI:43474"/>
        <dbReference type="ChEBI" id="CHEBI:456216"/>
        <dbReference type="EC" id="5.6.2.4"/>
    </reaction>
</comment>
<reference evidence="14" key="1">
    <citation type="submission" date="2018-05" db="EMBL/GenBank/DDBJ databases">
        <authorList>
            <person name="Lanie J.A."/>
            <person name="Ng W.-L."/>
            <person name="Kazmierczak K.M."/>
            <person name="Andrzejewski T.M."/>
            <person name="Davidsen T.M."/>
            <person name="Wayne K.J."/>
            <person name="Tettelin H."/>
            <person name="Glass J.I."/>
            <person name="Rusch D."/>
            <person name="Podicherti R."/>
            <person name="Tsui H.-C.T."/>
            <person name="Winkler M.E."/>
        </authorList>
    </citation>
    <scope>NUCLEOTIDE SEQUENCE</scope>
</reference>
<gene>
    <name evidence="14" type="ORF">METZ01_LOCUS48727</name>
</gene>
<evidence type="ECO:0000256" key="3">
    <source>
        <dbReference type="ARBA" id="ARBA00022723"/>
    </source>
</evidence>
<feature type="non-terminal residue" evidence="14">
    <location>
        <position position="1"/>
    </location>
</feature>
<dbReference type="GO" id="GO:0043138">
    <property type="term" value="F:3'-5' DNA helicase activity"/>
    <property type="evidence" value="ECO:0007669"/>
    <property type="project" value="UniProtKB-EC"/>
</dbReference>
<dbReference type="HAMAP" id="MF_00983">
    <property type="entry name" value="PriA"/>
    <property type="match status" value="1"/>
</dbReference>
<dbReference type="GO" id="GO:0006310">
    <property type="term" value="P:DNA recombination"/>
    <property type="evidence" value="ECO:0007669"/>
    <property type="project" value="InterPro"/>
</dbReference>
<dbReference type="NCBIfam" id="TIGR00595">
    <property type="entry name" value="priA"/>
    <property type="match status" value="1"/>
</dbReference>